<dbReference type="GO" id="GO:0043161">
    <property type="term" value="P:proteasome-mediated ubiquitin-dependent protein catabolic process"/>
    <property type="evidence" value="ECO:0007669"/>
    <property type="project" value="TreeGrafter"/>
</dbReference>
<dbReference type="AlphaFoldDB" id="A0A813JR37"/>
<proteinExistence type="predicted"/>
<evidence type="ECO:0008006" key="4">
    <source>
        <dbReference type="Google" id="ProtNLM"/>
    </source>
</evidence>
<dbReference type="EMBL" id="CAJNNW010025954">
    <property type="protein sequence ID" value="CAE8681419.1"/>
    <property type="molecule type" value="Genomic_DNA"/>
</dbReference>
<dbReference type="Gene3D" id="3.30.40.10">
    <property type="entry name" value="Zinc/RING finger domain, C3HC4 (zinc finger)"/>
    <property type="match status" value="1"/>
</dbReference>
<dbReference type="InterPro" id="IPR004162">
    <property type="entry name" value="SINA-like_animal"/>
</dbReference>
<evidence type="ECO:0000256" key="1">
    <source>
        <dbReference type="SAM" id="MobiDB-lite"/>
    </source>
</evidence>
<dbReference type="PANTHER" id="PTHR45877:SF2">
    <property type="entry name" value="E3 UBIQUITIN-PROTEIN LIGASE SINA-RELATED"/>
    <property type="match status" value="1"/>
</dbReference>
<dbReference type="GO" id="GO:0031624">
    <property type="term" value="F:ubiquitin conjugating enzyme binding"/>
    <property type="evidence" value="ECO:0007669"/>
    <property type="project" value="TreeGrafter"/>
</dbReference>
<sequence>MPGRASDLRAVPHETKARHDNCPSCRGPFPTEDMRNRGMEQLAENQYFECRWGCGSTQRPSELEEHCRNCQLRQVNCPVKDCPYRSSLRNLQQHLEVDLHDFTIECWSTCTILPFSTPFFDLENVAFWRGKDNKKIHLAKQEDMFVLIGHEFKNQMLTLSFSHFDHPLKYTLKLTGGRDRECIFTGRTKELDANEGGAQVWIPKELGADFRVNDFFPLTMSLEAV</sequence>
<dbReference type="GO" id="GO:0005737">
    <property type="term" value="C:cytoplasm"/>
    <property type="evidence" value="ECO:0007669"/>
    <property type="project" value="TreeGrafter"/>
</dbReference>
<dbReference type="InterPro" id="IPR013083">
    <property type="entry name" value="Znf_RING/FYVE/PHD"/>
</dbReference>
<evidence type="ECO:0000313" key="3">
    <source>
        <dbReference type="Proteomes" id="UP000626109"/>
    </source>
</evidence>
<gene>
    <name evidence="2" type="ORF">PGLA2088_LOCUS22423</name>
</gene>
<reference evidence="2" key="1">
    <citation type="submission" date="2021-02" db="EMBL/GenBank/DDBJ databases">
        <authorList>
            <person name="Dougan E. K."/>
            <person name="Rhodes N."/>
            <person name="Thang M."/>
            <person name="Chan C."/>
        </authorList>
    </citation>
    <scope>NUCLEOTIDE SEQUENCE</scope>
</reference>
<organism evidence="2 3">
    <name type="scientific">Polarella glacialis</name>
    <name type="common">Dinoflagellate</name>
    <dbReference type="NCBI Taxonomy" id="89957"/>
    <lineage>
        <taxon>Eukaryota</taxon>
        <taxon>Sar</taxon>
        <taxon>Alveolata</taxon>
        <taxon>Dinophyceae</taxon>
        <taxon>Suessiales</taxon>
        <taxon>Suessiaceae</taxon>
        <taxon>Polarella</taxon>
    </lineage>
</organism>
<accession>A0A813JR37</accession>
<dbReference type="Proteomes" id="UP000626109">
    <property type="component" value="Unassembled WGS sequence"/>
</dbReference>
<comment type="caution">
    <text evidence="2">The sequence shown here is derived from an EMBL/GenBank/DDBJ whole genome shotgun (WGS) entry which is preliminary data.</text>
</comment>
<dbReference type="PANTHER" id="PTHR45877">
    <property type="entry name" value="E3 UBIQUITIN-PROTEIN LIGASE SIAH2"/>
    <property type="match status" value="1"/>
</dbReference>
<dbReference type="SUPFAM" id="SSF49599">
    <property type="entry name" value="TRAF domain-like"/>
    <property type="match status" value="1"/>
</dbReference>
<evidence type="ECO:0000313" key="2">
    <source>
        <dbReference type="EMBL" id="CAE8681419.1"/>
    </source>
</evidence>
<feature type="region of interest" description="Disordered" evidence="1">
    <location>
        <begin position="1"/>
        <end position="21"/>
    </location>
</feature>
<protein>
    <recommendedName>
        <fullName evidence="4">RING-type E3 ubiquitin transferase</fullName>
    </recommendedName>
</protein>
<name>A0A813JR37_POLGL</name>
<dbReference type="GO" id="GO:0061630">
    <property type="term" value="F:ubiquitin protein ligase activity"/>
    <property type="evidence" value="ECO:0007669"/>
    <property type="project" value="TreeGrafter"/>
</dbReference>